<evidence type="ECO:0000256" key="1">
    <source>
        <dbReference type="ARBA" id="ARBA00004141"/>
    </source>
</evidence>
<comment type="catalytic activity">
    <reaction evidence="8">
        <text>D-xylose(out) = D-xylose(in)</text>
        <dbReference type="Rhea" id="RHEA:78427"/>
        <dbReference type="ChEBI" id="CHEBI:53455"/>
    </reaction>
    <physiologicalReaction direction="left-to-right" evidence="8">
        <dbReference type="Rhea" id="RHEA:78428"/>
    </physiologicalReaction>
</comment>
<keyword evidence="15" id="KW-1185">Reference proteome</keyword>
<gene>
    <name evidence="14" type="ORF">ECRASSUSDP1_LOCUS3074</name>
</gene>
<feature type="transmembrane region" description="Helical" evidence="13">
    <location>
        <begin position="444"/>
        <end position="468"/>
    </location>
</feature>
<evidence type="ECO:0000313" key="15">
    <source>
        <dbReference type="Proteomes" id="UP001295684"/>
    </source>
</evidence>
<dbReference type="Pfam" id="PF00083">
    <property type="entry name" value="Sugar_tr"/>
    <property type="match status" value="2"/>
</dbReference>
<feature type="transmembrane region" description="Helical" evidence="13">
    <location>
        <begin position="374"/>
        <end position="397"/>
    </location>
</feature>
<evidence type="ECO:0000256" key="11">
    <source>
        <dbReference type="ARBA" id="ARBA00044710"/>
    </source>
</evidence>
<feature type="transmembrane region" description="Helical" evidence="13">
    <location>
        <begin position="409"/>
        <end position="432"/>
    </location>
</feature>
<feature type="transmembrane region" description="Helical" evidence="13">
    <location>
        <begin position="64"/>
        <end position="81"/>
    </location>
</feature>
<reference evidence="14" key="1">
    <citation type="submission" date="2023-07" db="EMBL/GenBank/DDBJ databases">
        <authorList>
            <consortium name="AG Swart"/>
            <person name="Singh M."/>
            <person name="Singh A."/>
            <person name="Seah K."/>
            <person name="Emmerich C."/>
        </authorList>
    </citation>
    <scope>NUCLEOTIDE SEQUENCE</scope>
    <source>
        <strain evidence="14">DP1</strain>
    </source>
</reference>
<evidence type="ECO:0000256" key="4">
    <source>
        <dbReference type="ARBA" id="ARBA00022989"/>
    </source>
</evidence>
<comment type="catalytic activity">
    <reaction evidence="7">
        <text>D-glucose(out) = D-glucose(in)</text>
        <dbReference type="Rhea" id="RHEA:60376"/>
        <dbReference type="ChEBI" id="CHEBI:4167"/>
    </reaction>
    <physiologicalReaction direction="left-to-right" evidence="7">
        <dbReference type="Rhea" id="RHEA:60377"/>
    </physiologicalReaction>
</comment>
<feature type="transmembrane region" description="Helical" evidence="13">
    <location>
        <begin position="334"/>
        <end position="354"/>
    </location>
</feature>
<feature type="transmembrane region" description="Helical" evidence="13">
    <location>
        <begin position="276"/>
        <end position="299"/>
    </location>
</feature>
<evidence type="ECO:0000256" key="5">
    <source>
        <dbReference type="ARBA" id="ARBA00023136"/>
    </source>
</evidence>
<evidence type="ECO:0000313" key="14">
    <source>
        <dbReference type="EMBL" id="CAI2361761.1"/>
    </source>
</evidence>
<comment type="catalytic activity">
    <reaction evidence="9">
        <text>D-mannose(out) = D-mannose(in)</text>
        <dbReference type="Rhea" id="RHEA:78391"/>
        <dbReference type="ChEBI" id="CHEBI:4208"/>
    </reaction>
    <physiologicalReaction direction="left-to-right" evidence="9">
        <dbReference type="Rhea" id="RHEA:78392"/>
    </physiologicalReaction>
</comment>
<sequence length="495" mass="56043">MGHFHFGYLAHTMSILWNLNACIYGFDPENARIINMTVIGIFLVSATIGAGFSWKLARYGKRKALIISALICLIGSFFLYIRSLPTMIIGEIIIGLGFGITSAVAPLFTAEIAKRKYIEYCTVTTQFWLNIGFILPWLLEFLVPRLADLGDSLSLTANIYSKLIKSSSTSPDFCSNFEDVHIIWRELRIPNTVVPAIQLLILFLIFKRENPTYVHHCMNNSIQKESIESAGNTYDSSINYEEDSRKSLEIAESLLSKDTWKNLWTLSERKKLIASCILRGFQQITGVNIILNYGLWFVYDQRFPRINLAFTLVLSSMIFLIPSVFILKRFGRKNLFMTAMIVSCLCCGILFQMVEEVTVVNGRIPVFHSLPNLVSAVTICIYFISFWLNFASIPVLYCTETLTDKGMALSTAFQLGLTLLLFSLPTLTIQVIELIHGRPRLLLASSFFFFIFSGLSMLGFFCAALFIIETKGKSKQQISNDFKERVFSFQSSELS</sequence>
<comment type="catalytic activity">
    <reaction evidence="6">
        <text>D-galactose(in) = D-galactose(out)</text>
        <dbReference type="Rhea" id="RHEA:34915"/>
        <dbReference type="ChEBI" id="CHEBI:4139"/>
    </reaction>
    <physiologicalReaction direction="right-to-left" evidence="6">
        <dbReference type="Rhea" id="RHEA:34917"/>
    </physiologicalReaction>
</comment>
<feature type="transmembrane region" description="Helical" evidence="13">
    <location>
        <begin position="32"/>
        <end position="52"/>
    </location>
</feature>
<dbReference type="Gene3D" id="1.20.1250.20">
    <property type="entry name" value="MFS general substrate transporter like domains"/>
    <property type="match status" value="1"/>
</dbReference>
<comment type="catalytic activity">
    <reaction evidence="11">
        <text>D-fructose(out) = D-fructose(in)</text>
        <dbReference type="Rhea" id="RHEA:60372"/>
        <dbReference type="ChEBI" id="CHEBI:37721"/>
    </reaction>
    <physiologicalReaction direction="left-to-right" evidence="11">
        <dbReference type="Rhea" id="RHEA:60373"/>
    </physiologicalReaction>
</comment>
<dbReference type="EMBL" id="CAMPGE010002943">
    <property type="protein sequence ID" value="CAI2361761.1"/>
    <property type="molecule type" value="Genomic_DNA"/>
</dbReference>
<evidence type="ECO:0000256" key="6">
    <source>
        <dbReference type="ARBA" id="ARBA00044637"/>
    </source>
</evidence>
<dbReference type="SUPFAM" id="SSF103473">
    <property type="entry name" value="MFS general substrate transporter"/>
    <property type="match status" value="1"/>
</dbReference>
<dbReference type="PANTHER" id="PTHR48022">
    <property type="entry name" value="PLASTIDIC GLUCOSE TRANSPORTER 4"/>
    <property type="match status" value="1"/>
</dbReference>
<evidence type="ECO:0000256" key="9">
    <source>
        <dbReference type="ARBA" id="ARBA00044662"/>
    </source>
</evidence>
<dbReference type="GO" id="GO:0005351">
    <property type="term" value="F:carbohydrate:proton symporter activity"/>
    <property type="evidence" value="ECO:0007669"/>
    <property type="project" value="TreeGrafter"/>
</dbReference>
<comment type="caution">
    <text evidence="14">The sequence shown here is derived from an EMBL/GenBank/DDBJ whole genome shotgun (WGS) entry which is preliminary data.</text>
</comment>
<evidence type="ECO:0000256" key="10">
    <source>
        <dbReference type="ARBA" id="ARBA00044668"/>
    </source>
</evidence>
<dbReference type="InterPro" id="IPR003663">
    <property type="entry name" value="Sugar/inositol_transpt"/>
</dbReference>
<comment type="subcellular location">
    <subcellularLocation>
        <location evidence="1">Membrane</location>
        <topology evidence="1">Multi-pass membrane protein</topology>
    </subcellularLocation>
</comment>
<dbReference type="InterPro" id="IPR005828">
    <property type="entry name" value="MFS_sugar_transport-like"/>
</dbReference>
<evidence type="ECO:0000256" key="3">
    <source>
        <dbReference type="ARBA" id="ARBA00022692"/>
    </source>
</evidence>
<feature type="transmembrane region" description="Helical" evidence="13">
    <location>
        <begin position="120"/>
        <end position="139"/>
    </location>
</feature>
<evidence type="ECO:0000256" key="8">
    <source>
        <dbReference type="ARBA" id="ARBA00044656"/>
    </source>
</evidence>
<dbReference type="GO" id="GO:0016020">
    <property type="term" value="C:membrane"/>
    <property type="evidence" value="ECO:0007669"/>
    <property type="project" value="UniProtKB-SubCell"/>
</dbReference>
<dbReference type="PANTHER" id="PTHR48022:SF2">
    <property type="entry name" value="PLASTIDIC GLUCOSE TRANSPORTER 4"/>
    <property type="match status" value="1"/>
</dbReference>
<evidence type="ECO:0000256" key="13">
    <source>
        <dbReference type="SAM" id="Phobius"/>
    </source>
</evidence>
<dbReference type="InterPro" id="IPR036259">
    <property type="entry name" value="MFS_trans_sf"/>
</dbReference>
<feature type="transmembrane region" description="Helical" evidence="13">
    <location>
        <begin position="189"/>
        <end position="206"/>
    </location>
</feature>
<keyword evidence="4 13" id="KW-1133">Transmembrane helix</keyword>
<dbReference type="AlphaFoldDB" id="A0AAD1U4C5"/>
<feature type="transmembrane region" description="Helical" evidence="13">
    <location>
        <begin position="87"/>
        <end position="108"/>
    </location>
</feature>
<keyword evidence="3 13" id="KW-0812">Transmembrane</keyword>
<protein>
    <recommendedName>
        <fullName evidence="12">Hexose transporter 1</fullName>
    </recommendedName>
</protein>
<comment type="catalytic activity">
    <reaction evidence="10">
        <text>D-glucosamine(out) = D-glucosamine(in)</text>
        <dbReference type="Rhea" id="RHEA:78423"/>
        <dbReference type="ChEBI" id="CHEBI:58723"/>
    </reaction>
    <physiologicalReaction direction="left-to-right" evidence="10">
        <dbReference type="Rhea" id="RHEA:78424"/>
    </physiologicalReaction>
</comment>
<dbReference type="PRINTS" id="PR00171">
    <property type="entry name" value="SUGRTRNSPORT"/>
</dbReference>
<organism evidence="14 15">
    <name type="scientific">Euplotes crassus</name>
    <dbReference type="NCBI Taxonomy" id="5936"/>
    <lineage>
        <taxon>Eukaryota</taxon>
        <taxon>Sar</taxon>
        <taxon>Alveolata</taxon>
        <taxon>Ciliophora</taxon>
        <taxon>Intramacronucleata</taxon>
        <taxon>Spirotrichea</taxon>
        <taxon>Hypotrichia</taxon>
        <taxon>Euplotida</taxon>
        <taxon>Euplotidae</taxon>
        <taxon>Moneuplotes</taxon>
    </lineage>
</organism>
<evidence type="ECO:0000256" key="7">
    <source>
        <dbReference type="ARBA" id="ARBA00044648"/>
    </source>
</evidence>
<feature type="transmembrane region" description="Helical" evidence="13">
    <location>
        <begin position="305"/>
        <end position="327"/>
    </location>
</feature>
<dbReference type="Proteomes" id="UP001295684">
    <property type="component" value="Unassembled WGS sequence"/>
</dbReference>
<evidence type="ECO:0000256" key="12">
    <source>
        <dbReference type="ARBA" id="ARBA00044780"/>
    </source>
</evidence>
<proteinExistence type="predicted"/>
<dbReference type="InterPro" id="IPR050360">
    <property type="entry name" value="MFS_Sugar_Transporters"/>
</dbReference>
<accession>A0AAD1U4C5</accession>
<comment type="subunit">
    <text evidence="2">Homodimer.</text>
</comment>
<name>A0AAD1U4C5_EUPCR</name>
<evidence type="ECO:0000256" key="2">
    <source>
        <dbReference type="ARBA" id="ARBA00011738"/>
    </source>
</evidence>
<keyword evidence="5 13" id="KW-0472">Membrane</keyword>